<dbReference type="GO" id="GO:0009651">
    <property type="term" value="P:response to salt stress"/>
    <property type="evidence" value="ECO:0007669"/>
    <property type="project" value="UniProtKB-ARBA"/>
</dbReference>
<comment type="similarity">
    <text evidence="2 15">Belongs to the peptidase S8 family.</text>
</comment>
<dbReference type="Gene3D" id="3.30.70.80">
    <property type="entry name" value="Peptidase S8 propeptide/proteinase inhibitor I9"/>
    <property type="match status" value="1"/>
</dbReference>
<dbReference type="GO" id="GO:0006508">
    <property type="term" value="P:proteolysis"/>
    <property type="evidence" value="ECO:0007669"/>
    <property type="project" value="UniProtKB-KW"/>
</dbReference>
<proteinExistence type="inferred from homology"/>
<feature type="active site" description="Charge relay system" evidence="14 15">
    <location>
        <position position="486"/>
    </location>
</feature>
<evidence type="ECO:0000256" key="15">
    <source>
        <dbReference type="PROSITE-ProRule" id="PRU01240"/>
    </source>
</evidence>
<dbReference type="GO" id="GO:0003700">
    <property type="term" value="F:DNA-binding transcription factor activity"/>
    <property type="evidence" value="ECO:0007669"/>
    <property type="project" value="InterPro"/>
</dbReference>
<dbReference type="Gene3D" id="3.40.50.200">
    <property type="entry name" value="Peptidase S8/S53 domain"/>
    <property type="match status" value="1"/>
</dbReference>
<comment type="caution">
    <text evidence="19">The sequence shown here is derived from an EMBL/GenBank/DDBJ whole genome shotgun (WGS) entry which is preliminary data.</text>
</comment>
<feature type="region of interest" description="Disordered" evidence="17">
    <location>
        <begin position="121"/>
        <end position="146"/>
    </location>
</feature>
<dbReference type="PROSITE" id="PS00138">
    <property type="entry name" value="SUBTILASE_SER"/>
    <property type="match status" value="1"/>
</dbReference>
<evidence type="ECO:0000256" key="5">
    <source>
        <dbReference type="ARBA" id="ARBA00022682"/>
    </source>
</evidence>
<feature type="compositionally biased region" description="Polar residues" evidence="17">
    <location>
        <begin position="127"/>
        <end position="146"/>
    </location>
</feature>
<dbReference type="EMBL" id="BJWL01000012">
    <property type="protein sequence ID" value="GFY97822.1"/>
    <property type="molecule type" value="Genomic_DNA"/>
</dbReference>
<dbReference type="InterPro" id="IPR034197">
    <property type="entry name" value="Peptidases_S8_3"/>
</dbReference>
<gene>
    <name evidence="19" type="ORF">Acr_12g0003630</name>
</gene>
<comment type="similarity">
    <text evidence="13">Belongs to the bZIP family. ABI5 subfamily.</text>
</comment>
<dbReference type="OrthoDB" id="29072at2759"/>
<keyword evidence="3" id="KW-0597">Phosphoprotein</keyword>
<keyword evidence="10" id="KW-0238">DNA-binding</keyword>
<dbReference type="InterPro" id="IPR010259">
    <property type="entry name" value="S8pro/Inhibitor_I9"/>
</dbReference>
<dbReference type="InterPro" id="IPR023828">
    <property type="entry name" value="Peptidase_S8_Ser-AS"/>
</dbReference>
<evidence type="ECO:0000256" key="11">
    <source>
        <dbReference type="ARBA" id="ARBA00023163"/>
    </source>
</evidence>
<evidence type="ECO:0000313" key="20">
    <source>
        <dbReference type="Proteomes" id="UP000585474"/>
    </source>
</evidence>
<dbReference type="GO" id="GO:0009414">
    <property type="term" value="P:response to water deprivation"/>
    <property type="evidence" value="ECO:0007669"/>
    <property type="project" value="UniProtKB-ARBA"/>
</dbReference>
<dbReference type="InterPro" id="IPR045051">
    <property type="entry name" value="SBT"/>
</dbReference>
<dbReference type="SMART" id="SM00338">
    <property type="entry name" value="BRLZ"/>
    <property type="match status" value="1"/>
</dbReference>
<evidence type="ECO:0000256" key="14">
    <source>
        <dbReference type="PIRSR" id="PIRSR615500-1"/>
    </source>
</evidence>
<evidence type="ECO:0000256" key="4">
    <source>
        <dbReference type="ARBA" id="ARBA00022670"/>
    </source>
</evidence>
<comment type="subcellular location">
    <subcellularLocation>
        <location evidence="1">Nucleus</location>
    </subcellularLocation>
</comment>
<dbReference type="GO" id="GO:0005634">
    <property type="term" value="C:nucleus"/>
    <property type="evidence" value="ECO:0007669"/>
    <property type="project" value="UniProtKB-SubCell"/>
</dbReference>
<evidence type="ECO:0000256" key="9">
    <source>
        <dbReference type="ARBA" id="ARBA00023015"/>
    </source>
</evidence>
<feature type="active site" description="Charge relay system" evidence="14 15">
    <location>
        <position position="893"/>
    </location>
</feature>
<dbReference type="InterPro" id="IPR046347">
    <property type="entry name" value="bZIP_sf"/>
</dbReference>
<protein>
    <submittedName>
        <fullName evidence="19">Basic-leucine zipper (BZIP) transcription factor family protein</fullName>
    </submittedName>
</protein>
<evidence type="ECO:0000256" key="12">
    <source>
        <dbReference type="ARBA" id="ARBA00023242"/>
    </source>
</evidence>
<dbReference type="PANTHER" id="PTHR10795">
    <property type="entry name" value="PROPROTEIN CONVERTASE SUBTILISIN/KEXIN"/>
    <property type="match status" value="1"/>
</dbReference>
<dbReference type="Pfam" id="PF05922">
    <property type="entry name" value="Inhibitor_I9"/>
    <property type="match status" value="1"/>
</dbReference>
<evidence type="ECO:0000256" key="3">
    <source>
        <dbReference type="ARBA" id="ARBA00022553"/>
    </source>
</evidence>
<feature type="domain" description="BZIP" evidence="18">
    <location>
        <begin position="326"/>
        <end position="369"/>
    </location>
</feature>
<dbReference type="Pfam" id="PF17766">
    <property type="entry name" value="fn3_6"/>
    <property type="match status" value="1"/>
</dbReference>
<dbReference type="CDD" id="cd14707">
    <property type="entry name" value="bZIP_plant_BZIP46"/>
    <property type="match status" value="1"/>
</dbReference>
<keyword evidence="5" id="KW-0938">Abscisic acid signaling pathway</keyword>
<sequence length="1104" mass="119701">MKMVFTECEIISKGEVESPSKNQPFPSLGRQTSIYSLTLDEFQNTLCESGKNFGSMNMDEFLSSIWTAEENQNQNSNPATTTSNSNNLQLLASEQLSLTRQGSLTLPPPLCQKTVEEVWSEIHKSQQEQPPNGGDSNNNVDQNPGSAQRQLTIGEMTLEDFLVRAGVVREQCNVGPSSQQQYGSYQNNNNPGVGPSFVSRPMMSLGGGGSGGNINMPTYQTLPQGSVGGVGASSGYMGNGKRSGGGYTPSSSMVCYSGRVGNASGGGGGAGYGPVQGLGMGSPVSPVSSDGMCVSQVDEMNQYGMDMVGMRGGRKRIIDGPVEKVVERRQRRMIKNRESAARSRARKQAYTVELEAELNQLKEENAQLKHALHYIVYMGTHSLPNSEAVISSNHELLASVVGSVGDAHQATVHHYHKSFRGFSAMLTPEQANQIEKSDSVISVFESTLHKLHTTRSWEFMQATGNHSIFSNFAVYGDYDVIIGHMDSGIWPEAPSFDPSGLGPVPSRFKGECVTGENFYSWHCNRKLIGARYYYEGFERSVGPLESIGRKFYRSSRDDFGHGSHTASTAAGSLVTNIPFIRGTSTQIARGGAPNARLAIYKVCWFNYCSISDIMKAFDDAIHDKVDLITISVGAKPNQNMVYTNDGFSIAAFHAFTNGILTSASAGNDGLLGSFTVENSAPWTLTVAASSISRDFVSTVQLGNGIAFEGYGINRFQTNGYYGVIAAGYAALNGVSTEAASFCKENTLNIERIRGKIVVCSMKNEVNDVVEEKAKVVAAGGGVGIILVDGNGLETIYENSIPTCVINQQGARSLQDYLFSTREPMARISRSMEKLNTKHPMVASFSSKGPDKLTPESIKPDITAPGVNILAAWPSFSLTNNVNAPTFHVDSGTSMACPHVSGVAAMVKALHPNWSPAEIKSALMTTAKQFDDTGEPIRSIMGLATPFDMGSGHLDPNAALNPGLVYDMGKEDVFYFLCDHGINERMLQNIFGGTTYCPRQTRPYDLNLPSIGINNLNGGTSVSRRVTYRGKENDPTVFEVEIEHPEGVYVEVHPNVLDFSDGQETKTFMVNFYVRENLGRPSYGYLTWYNRVHTVRSPIAIINVA</sequence>
<evidence type="ECO:0000256" key="10">
    <source>
        <dbReference type="ARBA" id="ARBA00023125"/>
    </source>
</evidence>
<dbReference type="Pfam" id="PF00170">
    <property type="entry name" value="bZIP_1"/>
    <property type="match status" value="1"/>
</dbReference>
<keyword evidence="11" id="KW-0804">Transcription</keyword>
<evidence type="ECO:0000256" key="7">
    <source>
        <dbReference type="ARBA" id="ARBA00022801"/>
    </source>
</evidence>
<keyword evidence="20" id="KW-1185">Reference proteome</keyword>
<dbReference type="PROSITE" id="PS50217">
    <property type="entry name" value="BZIP"/>
    <property type="match status" value="1"/>
</dbReference>
<organism evidence="19 20">
    <name type="scientific">Actinidia rufa</name>
    <dbReference type="NCBI Taxonomy" id="165716"/>
    <lineage>
        <taxon>Eukaryota</taxon>
        <taxon>Viridiplantae</taxon>
        <taxon>Streptophyta</taxon>
        <taxon>Embryophyta</taxon>
        <taxon>Tracheophyta</taxon>
        <taxon>Spermatophyta</taxon>
        <taxon>Magnoliopsida</taxon>
        <taxon>eudicotyledons</taxon>
        <taxon>Gunneridae</taxon>
        <taxon>Pentapetalae</taxon>
        <taxon>asterids</taxon>
        <taxon>Ericales</taxon>
        <taxon>Actinidiaceae</taxon>
        <taxon>Actinidia</taxon>
    </lineage>
</organism>
<dbReference type="PROSITE" id="PS51892">
    <property type="entry name" value="SUBTILASE"/>
    <property type="match status" value="1"/>
</dbReference>
<reference evidence="19 20" key="1">
    <citation type="submission" date="2019-07" db="EMBL/GenBank/DDBJ databases">
        <title>De Novo Assembly of kiwifruit Actinidia rufa.</title>
        <authorList>
            <person name="Sugita-Konishi S."/>
            <person name="Sato K."/>
            <person name="Mori E."/>
            <person name="Abe Y."/>
            <person name="Kisaki G."/>
            <person name="Hamano K."/>
            <person name="Suezawa K."/>
            <person name="Otani M."/>
            <person name="Fukuda T."/>
            <person name="Manabe T."/>
            <person name="Gomi K."/>
            <person name="Tabuchi M."/>
            <person name="Akimitsu K."/>
            <person name="Kataoka I."/>
        </authorList>
    </citation>
    <scope>NUCLEOTIDE SEQUENCE [LARGE SCALE GENOMIC DNA]</scope>
    <source>
        <strain evidence="20">cv. Fuchu</strain>
    </source>
</reference>
<dbReference type="GO" id="GO:0009845">
    <property type="term" value="P:seed germination"/>
    <property type="evidence" value="ECO:0007669"/>
    <property type="project" value="UniProtKB-ARBA"/>
</dbReference>
<dbReference type="InterPro" id="IPR041469">
    <property type="entry name" value="Subtilisin-like_FN3"/>
</dbReference>
<keyword evidence="6" id="KW-0732">Signal</keyword>
<dbReference type="FunFam" id="1.20.5.170:FF:000060">
    <property type="entry name" value="protein ABSCISIC ACID-INSENSITIVE 5 isoform X1"/>
    <property type="match status" value="1"/>
</dbReference>
<evidence type="ECO:0000256" key="1">
    <source>
        <dbReference type="ARBA" id="ARBA00004123"/>
    </source>
</evidence>
<dbReference type="FunFam" id="3.40.50.200:FF:000006">
    <property type="entry name" value="Subtilisin-like protease SBT1.5"/>
    <property type="match status" value="1"/>
</dbReference>
<keyword evidence="9" id="KW-0805">Transcription regulation</keyword>
<dbReference type="Gene3D" id="3.50.30.30">
    <property type="match status" value="1"/>
</dbReference>
<dbReference type="InterPro" id="IPR000209">
    <property type="entry name" value="Peptidase_S8/S53_dom"/>
</dbReference>
<dbReference type="SUPFAM" id="SSF57959">
    <property type="entry name" value="Leucine zipper domain"/>
    <property type="match status" value="1"/>
</dbReference>
<dbReference type="Pfam" id="PF00082">
    <property type="entry name" value="Peptidase_S8"/>
    <property type="match status" value="1"/>
</dbReference>
<accession>A0A7J0FGJ3</accession>
<evidence type="ECO:0000256" key="2">
    <source>
        <dbReference type="ARBA" id="ARBA00011073"/>
    </source>
</evidence>
<dbReference type="InterPro" id="IPR015500">
    <property type="entry name" value="Peptidase_S8_subtilisin-rel"/>
</dbReference>
<dbReference type="InterPro" id="IPR037045">
    <property type="entry name" value="S8pro/Inhibitor_I9_sf"/>
</dbReference>
<dbReference type="CDD" id="cd02120">
    <property type="entry name" value="PA_subtilisin_like"/>
    <property type="match status" value="1"/>
</dbReference>
<dbReference type="GO" id="GO:0004252">
    <property type="term" value="F:serine-type endopeptidase activity"/>
    <property type="evidence" value="ECO:0007669"/>
    <property type="project" value="UniProtKB-UniRule"/>
</dbReference>
<dbReference type="Gene3D" id="2.60.40.2310">
    <property type="match status" value="1"/>
</dbReference>
<keyword evidence="4 15" id="KW-0645">Protease</keyword>
<dbReference type="CDD" id="cd04852">
    <property type="entry name" value="Peptidases_S8_3"/>
    <property type="match status" value="1"/>
</dbReference>
<dbReference type="InterPro" id="IPR004827">
    <property type="entry name" value="bZIP"/>
</dbReference>
<dbReference type="GO" id="GO:0043565">
    <property type="term" value="F:sequence-specific DNA binding"/>
    <property type="evidence" value="ECO:0007669"/>
    <property type="project" value="UniProtKB-ARBA"/>
</dbReference>
<evidence type="ECO:0000256" key="13">
    <source>
        <dbReference type="ARBA" id="ARBA00061369"/>
    </source>
</evidence>
<dbReference type="InterPro" id="IPR036852">
    <property type="entry name" value="Peptidase_S8/S53_dom_sf"/>
</dbReference>
<evidence type="ECO:0000259" key="18">
    <source>
        <dbReference type="PROSITE" id="PS50217"/>
    </source>
</evidence>
<evidence type="ECO:0000256" key="17">
    <source>
        <dbReference type="SAM" id="MobiDB-lite"/>
    </source>
</evidence>
<dbReference type="Proteomes" id="UP000585474">
    <property type="component" value="Unassembled WGS sequence"/>
</dbReference>
<feature type="active site" description="Charge relay system" evidence="14 15">
    <location>
        <position position="561"/>
    </location>
</feature>
<dbReference type="PROSITE" id="PS00036">
    <property type="entry name" value="BZIP_BASIC"/>
    <property type="match status" value="1"/>
</dbReference>
<feature type="coiled-coil region" evidence="16">
    <location>
        <begin position="344"/>
        <end position="371"/>
    </location>
</feature>
<dbReference type="AlphaFoldDB" id="A0A7J0FGJ3"/>
<keyword evidence="8 15" id="KW-0720">Serine protease</keyword>
<evidence type="ECO:0000256" key="6">
    <source>
        <dbReference type="ARBA" id="ARBA00022729"/>
    </source>
</evidence>
<name>A0A7J0FGJ3_9ERIC</name>
<keyword evidence="16" id="KW-0175">Coiled coil</keyword>
<dbReference type="SUPFAM" id="SSF52743">
    <property type="entry name" value="Subtilisin-like"/>
    <property type="match status" value="1"/>
</dbReference>
<keyword evidence="7 15" id="KW-0378">Hydrolase</keyword>
<keyword evidence="12" id="KW-0539">Nucleus</keyword>
<dbReference type="PRINTS" id="PR00723">
    <property type="entry name" value="SUBTILISIN"/>
</dbReference>
<evidence type="ECO:0000256" key="16">
    <source>
        <dbReference type="SAM" id="Coils"/>
    </source>
</evidence>
<dbReference type="GO" id="GO:0009738">
    <property type="term" value="P:abscisic acid-activated signaling pathway"/>
    <property type="evidence" value="ECO:0007669"/>
    <property type="project" value="UniProtKB-KW"/>
</dbReference>
<evidence type="ECO:0000256" key="8">
    <source>
        <dbReference type="ARBA" id="ARBA00022825"/>
    </source>
</evidence>
<evidence type="ECO:0000313" key="19">
    <source>
        <dbReference type="EMBL" id="GFY97822.1"/>
    </source>
</evidence>